<name>A0ABQ6HEI9_9GAMM</name>
<evidence type="ECO:0000256" key="7">
    <source>
        <dbReference type="ARBA" id="ARBA00023136"/>
    </source>
</evidence>
<keyword evidence="4" id="KW-1003">Cell membrane</keyword>
<evidence type="ECO:0000256" key="9">
    <source>
        <dbReference type="SAM" id="Phobius"/>
    </source>
</evidence>
<evidence type="ECO:0000256" key="2">
    <source>
        <dbReference type="ARBA" id="ARBA00008220"/>
    </source>
</evidence>
<feature type="transmembrane region" description="Helical" evidence="9">
    <location>
        <begin position="42"/>
        <end position="62"/>
    </location>
</feature>
<evidence type="ECO:0000256" key="4">
    <source>
        <dbReference type="ARBA" id="ARBA00022475"/>
    </source>
</evidence>
<feature type="transmembrane region" description="Helical" evidence="9">
    <location>
        <begin position="124"/>
        <end position="144"/>
    </location>
</feature>
<evidence type="ECO:0000256" key="1">
    <source>
        <dbReference type="ARBA" id="ARBA00004651"/>
    </source>
</evidence>
<accession>A0ABQ6HEI9</accession>
<dbReference type="Gene3D" id="1.20.1740.10">
    <property type="entry name" value="Amino acid/polyamine transporter I"/>
    <property type="match status" value="1"/>
</dbReference>
<feature type="transmembrane region" description="Helical" evidence="9">
    <location>
        <begin position="401"/>
        <end position="418"/>
    </location>
</feature>
<feature type="transmembrane region" description="Helical" evidence="9">
    <location>
        <begin position="223"/>
        <end position="248"/>
    </location>
</feature>
<comment type="similarity">
    <text evidence="2">Belongs to the amino acid-polyamine-organocation (APC) superfamily. Basic amino acid/polyamine antiporter (APA) (TC 2.A.3.2) family.</text>
</comment>
<dbReference type="InterPro" id="IPR002293">
    <property type="entry name" value="AA/rel_permease1"/>
</dbReference>
<evidence type="ECO:0000256" key="6">
    <source>
        <dbReference type="ARBA" id="ARBA00022989"/>
    </source>
</evidence>
<dbReference type="InterPro" id="IPR050367">
    <property type="entry name" value="APC_superfamily"/>
</dbReference>
<keyword evidence="6 9" id="KW-1133">Transmembrane helix</keyword>
<evidence type="ECO:0000256" key="8">
    <source>
        <dbReference type="ARBA" id="ARBA00045636"/>
    </source>
</evidence>
<evidence type="ECO:0000313" key="11">
    <source>
        <dbReference type="Proteomes" id="UP001157134"/>
    </source>
</evidence>
<dbReference type="PANTHER" id="PTHR42770">
    <property type="entry name" value="AMINO ACID TRANSPORTER-RELATED"/>
    <property type="match status" value="1"/>
</dbReference>
<evidence type="ECO:0000256" key="5">
    <source>
        <dbReference type="ARBA" id="ARBA00022692"/>
    </source>
</evidence>
<keyword evidence="11" id="KW-1185">Reference proteome</keyword>
<dbReference type="PIRSF" id="PIRSF006060">
    <property type="entry name" value="AA_transporter"/>
    <property type="match status" value="1"/>
</dbReference>
<feature type="transmembrane region" description="Helical" evidence="9">
    <location>
        <begin position="268"/>
        <end position="293"/>
    </location>
</feature>
<keyword evidence="7 9" id="KW-0472">Membrane</keyword>
<comment type="caution">
    <text evidence="10">The sequence shown here is derived from an EMBL/GenBank/DDBJ whole genome shotgun (WGS) entry which is preliminary data.</text>
</comment>
<feature type="transmembrane region" description="Helical" evidence="9">
    <location>
        <begin position="151"/>
        <end position="173"/>
    </location>
</feature>
<comment type="function">
    <text evidence="8">Major component of the acid-resistance (AR) system allowing enteric pathogens to survive the acidic environment in the stomach. Exchanges extracellular arginine for its intracellular decarboxylation product agmatine (Agm) thereby expelling intracellular protons. Probably undergoes several conformational states in order to translocate the substrate across the membrane; keeps the substrate accessible to only 1 side of the membrane at a time by opening and closing 3 membrane-internal gates.</text>
</comment>
<evidence type="ECO:0000313" key="10">
    <source>
        <dbReference type="EMBL" id="GLX86528.1"/>
    </source>
</evidence>
<reference evidence="10 11" key="1">
    <citation type="submission" date="2023-03" db="EMBL/GenBank/DDBJ databases">
        <title>Thalassotalea loyana LMG 22536T draft genome sequence.</title>
        <authorList>
            <person name="Sawabe T."/>
        </authorList>
    </citation>
    <scope>NUCLEOTIDE SEQUENCE [LARGE SCALE GENOMIC DNA]</scope>
    <source>
        <strain evidence="10 11">LMG 22536</strain>
    </source>
</reference>
<dbReference type="RefSeq" id="WP_284299641.1">
    <property type="nucleotide sequence ID" value="NZ_BSSV01000006.1"/>
</dbReference>
<dbReference type="EMBL" id="BSSV01000006">
    <property type="protein sequence ID" value="GLX86528.1"/>
    <property type="molecule type" value="Genomic_DNA"/>
</dbReference>
<feature type="transmembrane region" description="Helical" evidence="9">
    <location>
        <begin position="193"/>
        <end position="211"/>
    </location>
</feature>
<dbReference type="PANTHER" id="PTHR42770:SF18">
    <property type="entry name" value="ARGININE_AGMATINE ANTIPORTER"/>
    <property type="match status" value="1"/>
</dbReference>
<feature type="transmembrane region" description="Helical" evidence="9">
    <location>
        <begin position="12"/>
        <end position="36"/>
    </location>
</feature>
<proteinExistence type="inferred from homology"/>
<dbReference type="Pfam" id="PF13520">
    <property type="entry name" value="AA_permease_2"/>
    <property type="match status" value="1"/>
</dbReference>
<evidence type="ECO:0000256" key="3">
    <source>
        <dbReference type="ARBA" id="ARBA00021069"/>
    </source>
</evidence>
<protein>
    <recommendedName>
        <fullName evidence="3">Arginine/agmatine antiporter</fullName>
    </recommendedName>
</protein>
<dbReference type="Proteomes" id="UP001157134">
    <property type="component" value="Unassembled WGS sequence"/>
</dbReference>
<feature type="transmembrane region" description="Helical" evidence="9">
    <location>
        <begin position="92"/>
        <end position="112"/>
    </location>
</feature>
<gene>
    <name evidence="10" type="ORF">tloyanaT_27810</name>
</gene>
<organism evidence="10 11">
    <name type="scientific">Thalassotalea loyana</name>
    <dbReference type="NCBI Taxonomy" id="280483"/>
    <lineage>
        <taxon>Bacteria</taxon>
        <taxon>Pseudomonadati</taxon>
        <taxon>Pseudomonadota</taxon>
        <taxon>Gammaproteobacteria</taxon>
        <taxon>Alteromonadales</taxon>
        <taxon>Colwelliaceae</taxon>
        <taxon>Thalassotalea</taxon>
    </lineage>
</organism>
<keyword evidence="5 9" id="KW-0812">Transmembrane</keyword>
<sequence length="423" mass="45502">MSENQLTRVIGKLGVAALAINGLIGAGIFALPSAAAEIAGQFSPWMFLLCSVLMATILLCFAQLSAGFDDNGGPVAYTEKAFGHQVSFQTTWLLYVGRVTALAANANALVFYLSQFMPILSTPLYKGIAIVFILLLLGGINIVSAVKAMRFINAITLIKIVPLLLFIAFGLPYLTSDIFNLSAFNDVKDIDGALLLLVYAYIGFEGAVVPAGETKNPKKQIAIALIGTLLATSVIYFFIQWVSISALGDLSNSKTPMSDVANITMGQAGLILMTLAAVFSISGNLTVVIFTASRMTQSLSKLGQLPKWFEKSHPVQNSPTNSTYFLVFLAGVLAVTGSFVWLAIISSLARLIGFMISIAALFKLKKQFEENGHWFLPFGSLIPVVSLGVCLWLSAQASQNSWLMTGLFVVLGFALFHWNKRVG</sequence>
<comment type="subcellular location">
    <subcellularLocation>
        <location evidence="1">Cell membrane</location>
        <topology evidence="1">Multi-pass membrane protein</topology>
    </subcellularLocation>
</comment>
<feature type="transmembrane region" description="Helical" evidence="9">
    <location>
        <begin position="374"/>
        <end position="395"/>
    </location>
</feature>